<organism evidence="15 16">
    <name type="scientific">Hypsizygus marmoreus</name>
    <name type="common">White beech mushroom</name>
    <name type="synonym">Agaricus marmoreus</name>
    <dbReference type="NCBI Taxonomy" id="39966"/>
    <lineage>
        <taxon>Eukaryota</taxon>
        <taxon>Fungi</taxon>
        <taxon>Dikarya</taxon>
        <taxon>Basidiomycota</taxon>
        <taxon>Agaricomycotina</taxon>
        <taxon>Agaricomycetes</taxon>
        <taxon>Agaricomycetidae</taxon>
        <taxon>Agaricales</taxon>
        <taxon>Tricholomatineae</taxon>
        <taxon>Lyophyllaceae</taxon>
        <taxon>Hypsizygus</taxon>
    </lineage>
</organism>
<evidence type="ECO:0000256" key="9">
    <source>
        <dbReference type="PROSITE-ProRule" id="PRU00723"/>
    </source>
</evidence>
<dbReference type="PROSITE" id="PS50089">
    <property type="entry name" value="ZF_RING_2"/>
    <property type="match status" value="1"/>
</dbReference>
<evidence type="ECO:0000256" key="10">
    <source>
        <dbReference type="SAM" id="Coils"/>
    </source>
</evidence>
<evidence type="ECO:0000256" key="4">
    <source>
        <dbReference type="ARBA" id="ARBA00022723"/>
    </source>
</evidence>
<dbReference type="EC" id="2.3.2.31" evidence="2"/>
<evidence type="ECO:0000256" key="7">
    <source>
        <dbReference type="ARBA" id="ARBA00022786"/>
    </source>
</evidence>
<dbReference type="InterPro" id="IPR002867">
    <property type="entry name" value="IBR_dom"/>
</dbReference>
<dbReference type="Gene3D" id="3.30.40.10">
    <property type="entry name" value="Zinc/RING finger domain, C3HC4 (zinc finger)"/>
    <property type="match status" value="1"/>
</dbReference>
<keyword evidence="7" id="KW-0833">Ubl conjugation pathway</keyword>
<feature type="compositionally biased region" description="Basic and acidic residues" evidence="11">
    <location>
        <begin position="60"/>
        <end position="81"/>
    </location>
</feature>
<keyword evidence="4 9" id="KW-0479">Metal-binding</keyword>
<keyword evidence="3" id="KW-0808">Transferase</keyword>
<keyword evidence="16" id="KW-1185">Reference proteome</keyword>
<feature type="domain" description="C3H1-type" evidence="13">
    <location>
        <begin position="148"/>
        <end position="175"/>
    </location>
</feature>
<accession>A0A369JH27</accession>
<dbReference type="STRING" id="39966.A0A369JH27"/>
<dbReference type="InterPro" id="IPR001841">
    <property type="entry name" value="Znf_RING"/>
</dbReference>
<dbReference type="GO" id="GO:0004386">
    <property type="term" value="F:helicase activity"/>
    <property type="evidence" value="ECO:0007669"/>
    <property type="project" value="UniProtKB-KW"/>
</dbReference>
<keyword evidence="15" id="KW-0347">Helicase</keyword>
<keyword evidence="15" id="KW-0378">Hydrolase</keyword>
<dbReference type="PROSITE" id="PS00518">
    <property type="entry name" value="ZF_RING_1"/>
    <property type="match status" value="1"/>
</dbReference>
<feature type="region of interest" description="Disordered" evidence="11">
    <location>
        <begin position="1"/>
        <end position="37"/>
    </location>
</feature>
<dbReference type="CDD" id="cd06503">
    <property type="entry name" value="ATP-synt_Fo_b"/>
    <property type="match status" value="1"/>
</dbReference>
<dbReference type="Gene3D" id="1.20.120.1750">
    <property type="match status" value="1"/>
</dbReference>
<protein>
    <recommendedName>
        <fullName evidence="2">RBR-type E3 ubiquitin transferase</fullName>
        <ecNumber evidence="2">2.3.2.31</ecNumber>
    </recommendedName>
</protein>
<dbReference type="AlphaFoldDB" id="A0A369JH27"/>
<dbReference type="SMART" id="SM00184">
    <property type="entry name" value="RING"/>
    <property type="match status" value="1"/>
</dbReference>
<dbReference type="Pfam" id="PF18044">
    <property type="entry name" value="zf-CCCH_4"/>
    <property type="match status" value="1"/>
</dbReference>
<dbReference type="CDD" id="cd22585">
    <property type="entry name" value="Rcat_RBR_DEAH12-like"/>
    <property type="match status" value="1"/>
</dbReference>
<evidence type="ECO:0000313" key="16">
    <source>
        <dbReference type="Proteomes" id="UP000076154"/>
    </source>
</evidence>
<dbReference type="CDD" id="cd20335">
    <property type="entry name" value="BRcat_RBR"/>
    <property type="match status" value="1"/>
</dbReference>
<dbReference type="EMBL" id="LUEZ02000062">
    <property type="protein sequence ID" value="RDB20510.1"/>
    <property type="molecule type" value="Genomic_DNA"/>
</dbReference>
<dbReference type="InterPro" id="IPR044066">
    <property type="entry name" value="TRIAD_supradom"/>
</dbReference>
<evidence type="ECO:0000313" key="15">
    <source>
        <dbReference type="EMBL" id="RDB20510.1"/>
    </source>
</evidence>
<comment type="caution">
    <text evidence="15">The sequence shown here is derived from an EMBL/GenBank/DDBJ whole genome shotgun (WGS) entry which is preliminary data.</text>
</comment>
<feature type="compositionally biased region" description="Polar residues" evidence="11">
    <location>
        <begin position="179"/>
        <end position="195"/>
    </location>
</feature>
<evidence type="ECO:0000256" key="1">
    <source>
        <dbReference type="ARBA" id="ARBA00001798"/>
    </source>
</evidence>
<name>A0A369JH27_HYPMA</name>
<feature type="region of interest" description="Disordered" evidence="11">
    <location>
        <begin position="60"/>
        <end position="149"/>
    </location>
</feature>
<reference evidence="15" key="1">
    <citation type="submission" date="2018-04" db="EMBL/GenBank/DDBJ databases">
        <title>Whole genome sequencing of Hypsizygus marmoreus.</title>
        <authorList>
            <person name="Choi I.-G."/>
            <person name="Min B."/>
            <person name="Kim J.-G."/>
            <person name="Kim S."/>
            <person name="Oh Y.-L."/>
            <person name="Kong W.-S."/>
            <person name="Park H."/>
            <person name="Jeong J."/>
            <person name="Song E.-S."/>
        </authorList>
    </citation>
    <scope>NUCLEOTIDE SEQUENCE [LARGE SCALE GENOMIC DNA]</scope>
    <source>
        <strain evidence="15">51987-8</strain>
    </source>
</reference>
<feature type="zinc finger region" description="C3H1-type" evidence="9">
    <location>
        <begin position="40"/>
        <end position="67"/>
    </location>
</feature>
<dbReference type="InterPro" id="IPR000571">
    <property type="entry name" value="Znf_CCCH"/>
</dbReference>
<dbReference type="Proteomes" id="UP000076154">
    <property type="component" value="Unassembled WGS sequence"/>
</dbReference>
<dbReference type="Gene3D" id="4.10.1000.10">
    <property type="entry name" value="Zinc finger, CCCH-type"/>
    <property type="match status" value="2"/>
</dbReference>
<dbReference type="GO" id="GO:0016567">
    <property type="term" value="P:protein ubiquitination"/>
    <property type="evidence" value="ECO:0007669"/>
    <property type="project" value="InterPro"/>
</dbReference>
<evidence type="ECO:0000256" key="3">
    <source>
        <dbReference type="ARBA" id="ARBA00022679"/>
    </source>
</evidence>
<keyword evidence="15" id="KW-0067">ATP-binding</keyword>
<feature type="coiled-coil region" evidence="10">
    <location>
        <begin position="247"/>
        <end position="311"/>
    </location>
</feature>
<dbReference type="InterPro" id="IPR031127">
    <property type="entry name" value="E3_UB_ligase_RBR"/>
</dbReference>
<feature type="compositionally biased region" description="Basic and acidic residues" evidence="11">
    <location>
        <begin position="104"/>
        <end position="114"/>
    </location>
</feature>
<feature type="domain" description="RING-type" evidence="14">
    <location>
        <begin position="811"/>
        <end position="1021"/>
    </location>
</feature>
<evidence type="ECO:0000256" key="11">
    <source>
        <dbReference type="SAM" id="MobiDB-lite"/>
    </source>
</evidence>
<dbReference type="GO" id="GO:0008270">
    <property type="term" value="F:zinc ion binding"/>
    <property type="evidence" value="ECO:0007669"/>
    <property type="project" value="UniProtKB-KW"/>
</dbReference>
<dbReference type="PROSITE" id="PS51873">
    <property type="entry name" value="TRIAD"/>
    <property type="match status" value="1"/>
</dbReference>
<dbReference type="InParanoid" id="A0A369JH27"/>
<feature type="zinc finger region" description="C3H1-type" evidence="9">
    <location>
        <begin position="148"/>
        <end position="175"/>
    </location>
</feature>
<dbReference type="InterPro" id="IPR027370">
    <property type="entry name" value="Znf-RING_euk"/>
</dbReference>
<evidence type="ECO:0000256" key="8">
    <source>
        <dbReference type="ARBA" id="ARBA00022833"/>
    </source>
</evidence>
<dbReference type="Pfam" id="PF01485">
    <property type="entry name" value="IBR"/>
    <property type="match status" value="1"/>
</dbReference>
<dbReference type="SMART" id="SM00647">
    <property type="entry name" value="IBR"/>
    <property type="match status" value="2"/>
</dbReference>
<dbReference type="InterPro" id="IPR041367">
    <property type="entry name" value="Znf-CCCH_4"/>
</dbReference>
<feature type="domain" description="RING-type" evidence="12">
    <location>
        <begin position="815"/>
        <end position="860"/>
    </location>
</feature>
<keyword evidence="15" id="KW-0547">Nucleotide-binding</keyword>
<sequence length="1148" mass="128016">MTSVAQFQTPAAVPISSGSRNQAQQGVGGRQGQRSQFPGSIAQVLCRDFLRDACRYGDKCRYSHHQPGSEEGKEAPASERNRKGKGKQRQVLRTAEGATTANKGPERRGSKEQSTDSNDSVIQVNQLPDNVSHQTRASSSANGNVDGSQRKGACFAWKAGNCSRGDKCRFSHEQIAQPATANAEPTLTNQSPSGQGTSGRRLVRQKVYLAWQQTAREAKVAARIAQDNEDERLRVAESTRLAAEETTRRLQAQAREEAARIARAQAELLETERRARLAEQEAIRRRELQAQEEAARKILQAEQEALRHQKEAAVTTQHIVLGSTLITCGAGIEIRRVVSGFESCRLTIKNLPRSAKPHEIMELFTQQGMKPDDVHILHIKPVDEFHLEAQILTSAVEGGAIAVGLDGVEFGNDTLQFEISENTSVDAMGEASSRQTDILTVSWQAPSAAMIATYSNMDDARAKAQALNQRVIDGRRMKAEMNQPPTGPALRFYNPCSVKITGLSPVVSCDTVAQLAGTVSVRSIKSNNYDLQELFSSLRQHLDSLPDSGMKSFDIVSQNGLDGVVTVRAHFESWSHANRARESLAGRRLRLDYPTFRLSLPRPLQFISTIPSQQYKAQRRLWDSLAQMNDKKGSNIYINTNERAVVRVRVNGDNKKAVGALKVRVETLVAGEKLDANFWHRSFLSTKGRAFLDKVFDETGVYIRSDFKIYALKLYGDGDTKEDARRMITAEVERLAQLEWTVVLKRQTVGYFVRKGLAVLKEILGEDAVTLDLASTPCKLTIRGGEEARHALNTLMDQSLMDLDQRTGEGGDAICPICYDEVAHPITLGCKHVYCTACLRHYLTSAADTKMFPLACMGDEAKCKTPIPIPVIQRFLTRQQYEHLIKVAFSVYLGQHSQDFRYCTTPDCSQIYRCNAETMLKCPSCFAEVCSACHEEAHEGMTCGERQQRKSDEEEQLNGTWAANNGVKRCPSCQVWIEKTEGCNHMTCRCGAHICWKCMRVFPAGQIYEHLGEAHGGAFDGDDVRQNVDHEHAIALQRQFDEPQPFGRPAHEPAVIAPRVPVLHGPLPAVQPARRYGPQAADFAAARQQAEALQARRRLEAERARRLLEAERARVQADYQRQFDLRQARLLREAEERRKQEGRWCIVM</sequence>
<dbReference type="SMART" id="SM00356">
    <property type="entry name" value="ZnF_C3H1"/>
    <property type="match status" value="2"/>
</dbReference>
<dbReference type="GO" id="GO:0061630">
    <property type="term" value="F:ubiquitin protein ligase activity"/>
    <property type="evidence" value="ECO:0007669"/>
    <property type="project" value="UniProtKB-EC"/>
</dbReference>
<dbReference type="PROSITE" id="PS50103">
    <property type="entry name" value="ZF_C3H1"/>
    <property type="match status" value="2"/>
</dbReference>
<evidence type="ECO:0000256" key="2">
    <source>
        <dbReference type="ARBA" id="ARBA00012251"/>
    </source>
</evidence>
<evidence type="ECO:0000256" key="6">
    <source>
        <dbReference type="ARBA" id="ARBA00022771"/>
    </source>
</evidence>
<feature type="compositionally biased region" description="Polar residues" evidence="11">
    <location>
        <begin position="115"/>
        <end position="147"/>
    </location>
</feature>
<dbReference type="Pfam" id="PF13445">
    <property type="entry name" value="zf-RING_UBOX"/>
    <property type="match status" value="1"/>
</dbReference>
<dbReference type="InterPro" id="IPR013083">
    <property type="entry name" value="Znf_RING/FYVE/PHD"/>
</dbReference>
<evidence type="ECO:0000259" key="12">
    <source>
        <dbReference type="PROSITE" id="PS50089"/>
    </source>
</evidence>
<feature type="domain" description="C3H1-type" evidence="13">
    <location>
        <begin position="40"/>
        <end position="67"/>
    </location>
</feature>
<evidence type="ECO:0000259" key="13">
    <source>
        <dbReference type="PROSITE" id="PS50103"/>
    </source>
</evidence>
<feature type="coiled-coil region" evidence="10">
    <location>
        <begin position="1085"/>
        <end position="1118"/>
    </location>
</feature>
<comment type="catalytic activity">
    <reaction evidence="1">
        <text>[E2 ubiquitin-conjugating enzyme]-S-ubiquitinyl-L-cysteine + [acceptor protein]-L-lysine = [E2 ubiquitin-conjugating enzyme]-L-cysteine + [acceptor protein]-N(6)-ubiquitinyl-L-lysine.</text>
        <dbReference type="EC" id="2.3.2.31"/>
    </reaction>
</comment>
<dbReference type="PANTHER" id="PTHR11685">
    <property type="entry name" value="RBR FAMILY RING FINGER AND IBR DOMAIN-CONTAINING"/>
    <property type="match status" value="1"/>
</dbReference>
<keyword evidence="8 9" id="KW-0862">Zinc</keyword>
<proteinExistence type="predicted"/>
<dbReference type="OrthoDB" id="1431934at2759"/>
<keyword evidence="6 9" id="KW-0863">Zinc-finger</keyword>
<evidence type="ECO:0000259" key="14">
    <source>
        <dbReference type="PROSITE" id="PS51873"/>
    </source>
</evidence>
<dbReference type="InterPro" id="IPR017907">
    <property type="entry name" value="Znf_RING_CS"/>
</dbReference>
<dbReference type="Pfam" id="PF26200">
    <property type="entry name" value="Rcat_RNF216"/>
    <property type="match status" value="1"/>
</dbReference>
<keyword evidence="5" id="KW-0677">Repeat</keyword>
<evidence type="ECO:0000256" key="5">
    <source>
        <dbReference type="ARBA" id="ARBA00022737"/>
    </source>
</evidence>
<gene>
    <name evidence="15" type="ORF">Hypma_012401</name>
</gene>
<feature type="region of interest" description="Disordered" evidence="11">
    <location>
        <begin position="179"/>
        <end position="200"/>
    </location>
</feature>
<keyword evidence="10" id="KW-0175">Coiled coil</keyword>
<dbReference type="SUPFAM" id="SSF57850">
    <property type="entry name" value="RING/U-box"/>
    <property type="match status" value="2"/>
</dbReference>